<dbReference type="PANTHER" id="PTHR32347:SF14">
    <property type="entry name" value="EFFLUX SYSTEM COMPONENT YKNX-RELATED"/>
    <property type="match status" value="1"/>
</dbReference>
<keyword evidence="4" id="KW-1133">Transmembrane helix</keyword>
<dbReference type="InterPro" id="IPR058636">
    <property type="entry name" value="Beta-barrel_YknX"/>
</dbReference>
<reference evidence="6 7" key="1">
    <citation type="submission" date="2016-12" db="EMBL/GenBank/DDBJ databases">
        <title>Complete genome sequence of Clostridium kluyveri JZZ isolated from the pit mud of a Chinese flavor liquor-making factory.</title>
        <authorList>
            <person name="Wang Y."/>
        </authorList>
    </citation>
    <scope>NUCLEOTIDE SEQUENCE [LARGE SCALE GENOMIC DNA]</scope>
    <source>
        <strain evidence="6 7">JZZ</strain>
    </source>
</reference>
<feature type="coiled-coil region" evidence="3">
    <location>
        <begin position="113"/>
        <end position="154"/>
    </location>
</feature>
<keyword evidence="2 3" id="KW-0175">Coiled coil</keyword>
<comment type="subcellular location">
    <subcellularLocation>
        <location evidence="1">Cell envelope</location>
    </subcellularLocation>
</comment>
<dbReference type="InterPro" id="IPR050465">
    <property type="entry name" value="UPF0194_transport"/>
</dbReference>
<feature type="domain" description="YknX-like beta-barrel" evidence="5">
    <location>
        <begin position="302"/>
        <end position="384"/>
    </location>
</feature>
<dbReference type="OrthoDB" id="1777386at2"/>
<evidence type="ECO:0000256" key="1">
    <source>
        <dbReference type="ARBA" id="ARBA00004196"/>
    </source>
</evidence>
<gene>
    <name evidence="6" type="ORF">BS101_13215</name>
</gene>
<dbReference type="PRINTS" id="PR01490">
    <property type="entry name" value="RTXTOXIND"/>
</dbReference>
<evidence type="ECO:0000313" key="6">
    <source>
        <dbReference type="EMBL" id="APM39631.1"/>
    </source>
</evidence>
<dbReference type="PANTHER" id="PTHR32347">
    <property type="entry name" value="EFFLUX SYSTEM COMPONENT YKNX-RELATED"/>
    <property type="match status" value="1"/>
</dbReference>
<organism evidence="6 7">
    <name type="scientific">Clostridium kluyveri</name>
    <dbReference type="NCBI Taxonomy" id="1534"/>
    <lineage>
        <taxon>Bacteria</taxon>
        <taxon>Bacillati</taxon>
        <taxon>Bacillota</taxon>
        <taxon>Clostridia</taxon>
        <taxon>Eubacteriales</taxon>
        <taxon>Clostridiaceae</taxon>
        <taxon>Clostridium</taxon>
    </lineage>
</organism>
<evidence type="ECO:0000256" key="3">
    <source>
        <dbReference type="SAM" id="Coils"/>
    </source>
</evidence>
<dbReference type="Gene3D" id="1.10.287.470">
    <property type="entry name" value="Helix hairpin bin"/>
    <property type="match status" value="2"/>
</dbReference>
<dbReference type="Pfam" id="PF25990">
    <property type="entry name" value="Beta-barrel_YknX"/>
    <property type="match status" value="1"/>
</dbReference>
<accession>A0A1L5F9D4</accession>
<dbReference type="Gene3D" id="2.40.50.100">
    <property type="match status" value="1"/>
</dbReference>
<dbReference type="Gene3D" id="2.40.30.170">
    <property type="match status" value="1"/>
</dbReference>
<dbReference type="Proteomes" id="UP000184604">
    <property type="component" value="Chromosome"/>
</dbReference>
<sequence length="466" mass="51807">MILKFIINNYYFKEVISVNFNVHKKLKFFIFIIIILILSTTVVMASILKSGLQSDAYTVLKKGTSINKINVKGQIESDNTTEVYTTSSNIIKEIKVETGDEVKQGDVLALLDTKDLQKEIEQMEALLKTTQAANKSKLDNAKKAYDNAEKLSREGANSQIASAEGAVNAAKLDLDDKKNTYENNKVLFQCGAISEQDLNKSKISFKNAQDTYSESLAALNNIKDKVILDLNTAKSNYEQAKSLYEDKSQQIALERKKQQLSDCTVSAPADGIVSSVNGVEGNPASGSLLQIQSTDNIVAIMEVKEADIDKVKSGQKVEVKTDSTGDKIIQGEIIKIEDMAKKEDNDMLKLKDDSNDEEAKFEVKIKIKDLNHKLKIGMKATADIILEEKNNVYKVPYESVFKDKNDNNCIYIAEKQNKGYLVKQVSVTKGTESDSYVEVTGNYIKDGIIVLNNPLDYEVGETIKIK</sequence>
<dbReference type="SUPFAM" id="SSF111369">
    <property type="entry name" value="HlyD-like secretion proteins"/>
    <property type="match status" value="2"/>
</dbReference>
<evidence type="ECO:0000259" key="5">
    <source>
        <dbReference type="Pfam" id="PF25990"/>
    </source>
</evidence>
<protein>
    <submittedName>
        <fullName evidence="6">RND transporter</fullName>
    </submittedName>
</protein>
<keyword evidence="4" id="KW-0472">Membrane</keyword>
<evidence type="ECO:0000256" key="4">
    <source>
        <dbReference type="SAM" id="Phobius"/>
    </source>
</evidence>
<dbReference type="AlphaFoldDB" id="A0A1L5F9D4"/>
<dbReference type="EMBL" id="CP018335">
    <property type="protein sequence ID" value="APM39631.1"/>
    <property type="molecule type" value="Genomic_DNA"/>
</dbReference>
<dbReference type="GO" id="GO:0030313">
    <property type="term" value="C:cell envelope"/>
    <property type="evidence" value="ECO:0007669"/>
    <property type="project" value="UniProtKB-SubCell"/>
</dbReference>
<keyword evidence="4" id="KW-0812">Transmembrane</keyword>
<evidence type="ECO:0000313" key="7">
    <source>
        <dbReference type="Proteomes" id="UP000184604"/>
    </source>
</evidence>
<feature type="transmembrane region" description="Helical" evidence="4">
    <location>
        <begin position="28"/>
        <end position="48"/>
    </location>
</feature>
<evidence type="ECO:0000256" key="2">
    <source>
        <dbReference type="ARBA" id="ARBA00023054"/>
    </source>
</evidence>
<name>A0A1L5F9D4_CLOKL</name>
<proteinExistence type="predicted"/>